<dbReference type="AlphaFoldDB" id="C1F2B9"/>
<dbReference type="InterPro" id="IPR013422">
    <property type="entry name" value="CRISPR-assoc_prot_Cas5_N"/>
</dbReference>
<organism evidence="2 3">
    <name type="scientific">Acidobacterium capsulatum (strain ATCC 51196 / DSM 11244 / BCRC 80197 / JCM 7670 / NBRC 15755 / NCIMB 13165 / 161)</name>
    <dbReference type="NCBI Taxonomy" id="240015"/>
    <lineage>
        <taxon>Bacteria</taxon>
        <taxon>Pseudomonadati</taxon>
        <taxon>Acidobacteriota</taxon>
        <taxon>Terriglobia</taxon>
        <taxon>Terriglobales</taxon>
        <taxon>Acidobacteriaceae</taxon>
        <taxon>Acidobacterium</taxon>
    </lineage>
</organism>
<dbReference type="GO" id="GO:0004519">
    <property type="term" value="F:endonuclease activity"/>
    <property type="evidence" value="ECO:0007669"/>
    <property type="project" value="InterPro"/>
</dbReference>
<dbReference type="EMBL" id="CP001472">
    <property type="protein sequence ID" value="ACO34189.1"/>
    <property type="molecule type" value="Genomic_DNA"/>
</dbReference>
<proteinExistence type="predicted"/>
<dbReference type="eggNOG" id="ENOG502Z82V">
    <property type="taxonomic scope" value="Bacteria"/>
</dbReference>
<dbReference type="NCBIfam" id="TIGR02593">
    <property type="entry name" value="CRISPR_cas5"/>
    <property type="match status" value="1"/>
</dbReference>
<dbReference type="OrthoDB" id="5621871at2"/>
<dbReference type="Pfam" id="PF09704">
    <property type="entry name" value="Cas_Cas5d"/>
    <property type="match status" value="1"/>
</dbReference>
<evidence type="ECO:0000256" key="1">
    <source>
        <dbReference type="ARBA" id="ARBA00023118"/>
    </source>
</evidence>
<dbReference type="GO" id="GO:0043571">
    <property type="term" value="P:maintenance of CRISPR repeat elements"/>
    <property type="evidence" value="ECO:0007669"/>
    <property type="project" value="InterPro"/>
</dbReference>
<dbReference type="InParanoid" id="C1F2B9"/>
<keyword evidence="3" id="KW-1185">Reference proteome</keyword>
<sequence>MSLAVRLHVSGDFACFTSPASKVERYSYPLPTPSAARNILDAILWKPEFRWIVTRIMLVRHPRGTAGLPATIPLKRNEVQSTIAPGTVRQWMREPAAYQPLAAGAGQGTDGTPRMTTGLKNVAYVIEAYPHVFDSNGGENTPKKYVEMFERRAAKGQCFSRPYLGCREFAADFRLANETDVPLPVTENLGRMLYDIAQTPHGRRPHFFEAKLVDGEMLTDPKTVLLDESVRSEVLACSYKR</sequence>
<reference evidence="2 3" key="1">
    <citation type="journal article" date="2009" name="Appl. Environ. Microbiol.">
        <title>Three genomes from the phylum Acidobacteria provide insight into the lifestyles of these microorganisms in soils.</title>
        <authorList>
            <person name="Ward N.L."/>
            <person name="Challacombe J.F."/>
            <person name="Janssen P.H."/>
            <person name="Henrissat B."/>
            <person name="Coutinho P.M."/>
            <person name="Wu M."/>
            <person name="Xie G."/>
            <person name="Haft D.H."/>
            <person name="Sait M."/>
            <person name="Badger J."/>
            <person name="Barabote R.D."/>
            <person name="Bradley B."/>
            <person name="Brettin T.S."/>
            <person name="Brinkac L.M."/>
            <person name="Bruce D."/>
            <person name="Creasy T."/>
            <person name="Daugherty S.C."/>
            <person name="Davidsen T.M."/>
            <person name="DeBoy R.T."/>
            <person name="Detter J.C."/>
            <person name="Dodson R.J."/>
            <person name="Durkin A.S."/>
            <person name="Ganapathy A."/>
            <person name="Gwinn-Giglio M."/>
            <person name="Han C.S."/>
            <person name="Khouri H."/>
            <person name="Kiss H."/>
            <person name="Kothari S.P."/>
            <person name="Madupu R."/>
            <person name="Nelson K.E."/>
            <person name="Nelson W.C."/>
            <person name="Paulsen I."/>
            <person name="Penn K."/>
            <person name="Ren Q."/>
            <person name="Rosovitz M.J."/>
            <person name="Selengut J.D."/>
            <person name="Shrivastava S."/>
            <person name="Sullivan S.A."/>
            <person name="Tapia R."/>
            <person name="Thompson L.S."/>
            <person name="Watkins K.L."/>
            <person name="Yang Q."/>
            <person name="Yu C."/>
            <person name="Zafar N."/>
            <person name="Zhou L."/>
            <person name="Kuske C.R."/>
        </authorList>
    </citation>
    <scope>NUCLEOTIDE SEQUENCE [LARGE SCALE GENOMIC DNA]</scope>
    <source>
        <strain evidence="3">ATCC 51196 / DSM 11244 / BCRC 80197 / JCM 7670 / NBRC 15755 / NCIMB 13165 / 161</strain>
    </source>
</reference>
<dbReference type="STRING" id="240015.ACP_0781"/>
<dbReference type="InterPro" id="IPR010155">
    <property type="entry name" value="CRISPR-assoc_prot_Cas5d"/>
</dbReference>
<evidence type="ECO:0000313" key="3">
    <source>
        <dbReference type="Proteomes" id="UP000002207"/>
    </source>
</evidence>
<dbReference type="Proteomes" id="UP000002207">
    <property type="component" value="Chromosome"/>
</dbReference>
<dbReference type="RefSeq" id="WP_015895952.1">
    <property type="nucleotide sequence ID" value="NC_012483.1"/>
</dbReference>
<dbReference type="HOGENOM" id="CLU_086014_0_0_0"/>
<name>C1F2B9_ACIC5</name>
<keyword evidence="1" id="KW-0051">Antiviral defense</keyword>
<dbReference type="GO" id="GO:0051607">
    <property type="term" value="P:defense response to virus"/>
    <property type="evidence" value="ECO:0007669"/>
    <property type="project" value="UniProtKB-KW"/>
</dbReference>
<evidence type="ECO:0000313" key="2">
    <source>
        <dbReference type="EMBL" id="ACO34189.1"/>
    </source>
</evidence>
<protein>
    <submittedName>
        <fullName evidence="2">CRISPR-associated protein Cas5, Dvulg subtype</fullName>
    </submittedName>
</protein>
<gene>
    <name evidence="2" type="ordered locus">ACP_0781</name>
</gene>
<accession>C1F2B9</accession>
<dbReference type="Gene3D" id="3.30.70.2660">
    <property type="match status" value="1"/>
</dbReference>
<dbReference type="NCBIfam" id="TIGR01876">
    <property type="entry name" value="cas_Cas5d"/>
    <property type="match status" value="1"/>
</dbReference>
<dbReference type="InterPro" id="IPR021124">
    <property type="entry name" value="CRISPR-assoc_prot_Cas5"/>
</dbReference>
<dbReference type="KEGG" id="aca:ACP_0781"/>